<evidence type="ECO:0000256" key="3">
    <source>
        <dbReference type="ARBA" id="ARBA00022525"/>
    </source>
</evidence>
<feature type="domain" description="T-Q ester bond containing" evidence="8">
    <location>
        <begin position="800"/>
        <end position="927"/>
    </location>
</feature>
<feature type="compositionally biased region" description="Acidic residues" evidence="6">
    <location>
        <begin position="112"/>
        <end position="122"/>
    </location>
</feature>
<evidence type="ECO:0000259" key="8">
    <source>
        <dbReference type="Pfam" id="PF18202"/>
    </source>
</evidence>
<evidence type="ECO:0000313" key="9">
    <source>
        <dbReference type="EMBL" id="ALC04797.1"/>
    </source>
</evidence>
<feature type="region of interest" description="Disordered" evidence="6">
    <location>
        <begin position="82"/>
        <end position="125"/>
    </location>
</feature>
<keyword evidence="7" id="KW-0812">Transmembrane</keyword>
<keyword evidence="7" id="KW-1133">Transmembrane helix</keyword>
<evidence type="ECO:0000256" key="1">
    <source>
        <dbReference type="ARBA" id="ARBA00004191"/>
    </source>
</evidence>
<feature type="compositionally biased region" description="Acidic residues" evidence="6">
    <location>
        <begin position="82"/>
        <end position="102"/>
    </location>
</feature>
<dbReference type="InterPro" id="IPR008966">
    <property type="entry name" value="Adhesion_dom_sf"/>
</dbReference>
<dbReference type="Proteomes" id="UP000068067">
    <property type="component" value="Chromosome"/>
</dbReference>
<dbReference type="InterPro" id="IPR041100">
    <property type="entry name" value="TQ"/>
</dbReference>
<keyword evidence="3" id="KW-0964">Secreted</keyword>
<dbReference type="PATRIC" id="fig|931089.4.peg.329"/>
<organism evidence="9 10">
    <name type="scientific">Corynebacterium deserti GIMN1.010</name>
    <dbReference type="NCBI Taxonomy" id="931089"/>
    <lineage>
        <taxon>Bacteria</taxon>
        <taxon>Bacillati</taxon>
        <taxon>Actinomycetota</taxon>
        <taxon>Actinomycetes</taxon>
        <taxon>Mycobacteriales</taxon>
        <taxon>Corynebacteriaceae</taxon>
        <taxon>Corynebacterium</taxon>
    </lineage>
</organism>
<keyword evidence="7" id="KW-0472">Membrane</keyword>
<evidence type="ECO:0000256" key="6">
    <source>
        <dbReference type="SAM" id="MobiDB-lite"/>
    </source>
</evidence>
<reference evidence="9 10" key="1">
    <citation type="submission" date="2014-08" db="EMBL/GenBank/DDBJ databases">
        <title>Complete genome sequence of Corynebacterium deserti GIMN1.010 (=DSM 45689), isolated from desert sand in western China.</title>
        <authorList>
            <person name="Ruckert C."/>
            <person name="Albersmeier A."/>
            <person name="Kalinowski J."/>
        </authorList>
    </citation>
    <scope>NUCLEOTIDE SEQUENCE [LARGE SCALE GENOMIC DNA]</scope>
    <source>
        <strain evidence="9 10">GIMN1.010</strain>
    </source>
</reference>
<dbReference type="KEGG" id="cdx:CDES_01630"/>
<accession>A0A0M4CJZ0</accession>
<feature type="domain" description="T-Q ester bond containing" evidence="8">
    <location>
        <begin position="931"/>
        <end position="1058"/>
    </location>
</feature>
<proteinExistence type="predicted"/>
<dbReference type="Pfam" id="PF18202">
    <property type="entry name" value="TQ"/>
    <property type="match status" value="4"/>
</dbReference>
<gene>
    <name evidence="9" type="ORF">CDES_01630</name>
</gene>
<dbReference type="NCBIfam" id="NF033903">
    <property type="entry name" value="VaFE_rpt"/>
    <property type="match status" value="4"/>
</dbReference>
<keyword evidence="5" id="KW-0572">Peptidoglycan-anchor</keyword>
<evidence type="ECO:0000256" key="4">
    <source>
        <dbReference type="ARBA" id="ARBA00022729"/>
    </source>
</evidence>
<dbReference type="GO" id="GO:0007155">
    <property type="term" value="P:cell adhesion"/>
    <property type="evidence" value="ECO:0007669"/>
    <property type="project" value="InterPro"/>
</dbReference>
<name>A0A0M4CJZ0_9CORY</name>
<dbReference type="SUPFAM" id="SSF49401">
    <property type="entry name" value="Bacterial adhesins"/>
    <property type="match status" value="1"/>
</dbReference>
<dbReference type="AlphaFoldDB" id="A0A0M4CJZ0"/>
<evidence type="ECO:0000256" key="7">
    <source>
        <dbReference type="SAM" id="Phobius"/>
    </source>
</evidence>
<keyword evidence="4" id="KW-0732">Signal</keyword>
<dbReference type="Gene3D" id="2.60.40.3930">
    <property type="match status" value="4"/>
</dbReference>
<evidence type="ECO:0000256" key="2">
    <source>
        <dbReference type="ARBA" id="ARBA00022512"/>
    </source>
</evidence>
<feature type="domain" description="T-Q ester bond containing" evidence="8">
    <location>
        <begin position="540"/>
        <end position="666"/>
    </location>
</feature>
<dbReference type="Gene3D" id="2.60.40.1280">
    <property type="match status" value="1"/>
</dbReference>
<keyword evidence="10" id="KW-1185">Reference proteome</keyword>
<feature type="region of interest" description="Disordered" evidence="6">
    <location>
        <begin position="1195"/>
        <end position="1246"/>
    </location>
</feature>
<dbReference type="EMBL" id="CP009220">
    <property type="protein sequence ID" value="ALC04797.1"/>
    <property type="molecule type" value="Genomic_DNA"/>
</dbReference>
<feature type="transmembrane region" description="Helical" evidence="7">
    <location>
        <begin position="1254"/>
        <end position="1273"/>
    </location>
</feature>
<sequence>MGRLNIFDNSRKEVALWIPITVLLAVVGLVLALLPLTATPAYATDQEAVENSVVETDQTSADGVSIDISLADNPIVYYDETDEVTSDESAEVTVDDPTDVADENPSVPDSEAAVEADNEAGDASDPNLLDQILDFIGPMATPAQFITTVDNVVVSNNPAAPVYVGDDIDINGTWRAEDGVDVFNGDTFTIPLPSSVQVINLPFQLIGPGGNSWGQCVANLGTNSYDCEITSKPVNQFGGSGLWQGSARAVAEDANLGIEARTDASITKTGQLDRNGDEPVGVEILWNATYTNEAIDTLTGDIVLVDTFSPNMTVCADTAGPILSFPYSGAVIENVDTANNTFEIRIPRPAGGFNSGNTVSFQYKLCTTSGGLDPRGTEYENTITDTRTGVEARVTFTQTLQTSGTAVGVDYGSFALSKVVDPSSPATNNLDFVIQVEEFAPGNYPGGPVEATYTVTVNSDGTPVTGQNSRGAGWTIRLTELKDQNPAVADRVWGDATFTGAESTGIDANGNPWATITTLGRAGNDNVQLTLTNVLENPTPVIGTTAQVTGSQDNVLPLTGGQVVDTVAYTNLRPNTEYVLEGEIVDSTGNPTGITSSATFTTGAAAPGRTLVSGTVDVTFTISGAQAERYAGDNLVVFETLYLATNLDDVVAEHKDVTDVAQTFTVERAPSIGTSAAVTGHPDNILPLTGGEVVDTVSYTDLRPNTEYTVEGEIMHVRGTTVTATGILGTATFTTPAAAAGESYVSGTVDVTFTISAAQAEEYAGEKLVVFEDLLLAGTKITDHRDADDEEQTFWVERTPEIGTKAVVTGYPDNILPLTGGEVVDTVSYTDLRPNTEYVLNGEIMHVSAAGAVNATGIEGTATFTTPAAAAGESYVSGTAEVTFTISAAQAEEYAGEKLVVFEELFLGTTKIAEHRDATDVDQTFWVDRTPEIGTKVVVTGNPDKVLALTGGEVIDTVSYTDLRPNTEYTVEGEIMHVSAAGVVTATGIVGETTFTTPAAAAGQNYVSGTVEVTFTISAAQAQQYAGEKLVVFEDLFHLDVKIADHRDANDEDQTFEVQPPTDIVFIKEVTGPKGGEITGDPEAEFQIQAEWVDQMGVTQTRTFTIKPGVPFTLENLPLNTEIKLTEIGAKTDVSNLKWGDIIWSGTGVTDESGASAGGTLVITDPAGDNVVNLENKTSSNGLIIIPIPIPGIDFGGSSDTPTPDEGVAAATPTPENPASKPVEMVAPKTPTPAKPVEQAQPQGKGLASTGANVAWLAGGAILLLLMGAALVIRGRKNQS</sequence>
<comment type="subcellular location">
    <subcellularLocation>
        <location evidence="1">Secreted</location>
        <location evidence="1">Cell wall</location>
    </subcellularLocation>
</comment>
<evidence type="ECO:0000256" key="5">
    <source>
        <dbReference type="ARBA" id="ARBA00023088"/>
    </source>
</evidence>
<feature type="domain" description="T-Q ester bond containing" evidence="8">
    <location>
        <begin position="670"/>
        <end position="796"/>
    </location>
</feature>
<evidence type="ECO:0000313" key="10">
    <source>
        <dbReference type="Proteomes" id="UP000068067"/>
    </source>
</evidence>
<dbReference type="InterPro" id="IPR011252">
    <property type="entry name" value="Fibrogen-bd_dom1"/>
</dbReference>
<dbReference type="STRING" id="931089.CDES_01630"/>
<keyword evidence="2" id="KW-0134">Cell wall</keyword>
<protein>
    <recommendedName>
        <fullName evidence="8">T-Q ester bond containing domain-containing protein</fullName>
    </recommendedName>
</protein>